<dbReference type="PANTHER" id="PTHR43280:SF32">
    <property type="entry name" value="TRANSCRIPTIONAL REGULATORY PROTEIN"/>
    <property type="match status" value="1"/>
</dbReference>
<proteinExistence type="predicted"/>
<sequence>MMYIIRSLTEFHRLLGLSEPLHPLISVIQVLDMKLQENKIWEKFTTDFYCVAIKKNITAKVTYGRQHYDFDKGVMNFFAPKQVQSIDIEETITFQRECGEGCMLIFHPDFLAKHSLAQEIRNYGFFSYSVNEALHLSEREEQSVLDIFHKIVIEYQHIDHHTQPILLSQIELLLNYGNRFYERQFITRKVGNHDILTRMENLLNDYFDREESLNYGLPSVEFIARKLNLSPHYLSDMLRSITGLNAQQHIHEKVIDKAKEYLLASELSVGEIAYKLGFEYPQSFHKLFRKKTEMSPLEFRGGVN</sequence>
<comment type="caution">
    <text evidence="5">The sequence shown here is derived from an EMBL/GenBank/DDBJ whole genome shotgun (WGS) entry which is preliminary data.</text>
</comment>
<dbReference type="Pfam" id="PF12833">
    <property type="entry name" value="HTH_18"/>
    <property type="match status" value="1"/>
</dbReference>
<organism evidence="5 6">
    <name type="scientific">Olivibacter ginsenosidimutans</name>
    <dbReference type="NCBI Taxonomy" id="1176537"/>
    <lineage>
        <taxon>Bacteria</taxon>
        <taxon>Pseudomonadati</taxon>
        <taxon>Bacteroidota</taxon>
        <taxon>Sphingobacteriia</taxon>
        <taxon>Sphingobacteriales</taxon>
        <taxon>Sphingobacteriaceae</taxon>
        <taxon>Olivibacter</taxon>
    </lineage>
</organism>
<protein>
    <submittedName>
        <fullName evidence="5">Helix-turn-helix domain-containing protein</fullName>
    </submittedName>
</protein>
<dbReference type="Proteomes" id="UP001501411">
    <property type="component" value="Unassembled WGS sequence"/>
</dbReference>
<dbReference type="SMART" id="SM00342">
    <property type="entry name" value="HTH_ARAC"/>
    <property type="match status" value="1"/>
</dbReference>
<evidence type="ECO:0000256" key="2">
    <source>
        <dbReference type="ARBA" id="ARBA00023125"/>
    </source>
</evidence>
<dbReference type="InterPro" id="IPR018060">
    <property type="entry name" value="HTH_AraC"/>
</dbReference>
<evidence type="ECO:0000259" key="4">
    <source>
        <dbReference type="PROSITE" id="PS01124"/>
    </source>
</evidence>
<evidence type="ECO:0000313" key="6">
    <source>
        <dbReference type="Proteomes" id="UP001501411"/>
    </source>
</evidence>
<evidence type="ECO:0000313" key="5">
    <source>
        <dbReference type="EMBL" id="GAA4792664.1"/>
    </source>
</evidence>
<keyword evidence="1" id="KW-0805">Transcription regulation</keyword>
<evidence type="ECO:0000256" key="1">
    <source>
        <dbReference type="ARBA" id="ARBA00023015"/>
    </source>
</evidence>
<dbReference type="PANTHER" id="PTHR43280">
    <property type="entry name" value="ARAC-FAMILY TRANSCRIPTIONAL REGULATOR"/>
    <property type="match status" value="1"/>
</dbReference>
<dbReference type="InterPro" id="IPR009057">
    <property type="entry name" value="Homeodomain-like_sf"/>
</dbReference>
<evidence type="ECO:0000256" key="3">
    <source>
        <dbReference type="ARBA" id="ARBA00023163"/>
    </source>
</evidence>
<dbReference type="Gene3D" id="1.10.10.60">
    <property type="entry name" value="Homeodomain-like"/>
    <property type="match status" value="1"/>
</dbReference>
<keyword evidence="6" id="KW-1185">Reference proteome</keyword>
<keyword evidence="2" id="KW-0238">DNA-binding</keyword>
<accession>A0ABP9BBP7</accession>
<dbReference type="EMBL" id="BAABIQ010000033">
    <property type="protein sequence ID" value="GAA4792664.1"/>
    <property type="molecule type" value="Genomic_DNA"/>
</dbReference>
<dbReference type="PROSITE" id="PS01124">
    <property type="entry name" value="HTH_ARAC_FAMILY_2"/>
    <property type="match status" value="1"/>
</dbReference>
<keyword evidence="3" id="KW-0804">Transcription</keyword>
<name>A0ABP9BBP7_9SPHI</name>
<dbReference type="RefSeq" id="WP_345231733.1">
    <property type="nucleotide sequence ID" value="NZ_BAABIQ010000033.1"/>
</dbReference>
<reference evidence="6" key="1">
    <citation type="journal article" date="2019" name="Int. J. Syst. Evol. Microbiol.">
        <title>The Global Catalogue of Microorganisms (GCM) 10K type strain sequencing project: providing services to taxonomists for standard genome sequencing and annotation.</title>
        <authorList>
            <consortium name="The Broad Institute Genomics Platform"/>
            <consortium name="The Broad Institute Genome Sequencing Center for Infectious Disease"/>
            <person name="Wu L."/>
            <person name="Ma J."/>
        </authorList>
    </citation>
    <scope>NUCLEOTIDE SEQUENCE [LARGE SCALE GENOMIC DNA]</scope>
    <source>
        <strain evidence="6">JCM 18200</strain>
    </source>
</reference>
<feature type="domain" description="HTH araC/xylS-type" evidence="4">
    <location>
        <begin position="197"/>
        <end position="302"/>
    </location>
</feature>
<dbReference type="SUPFAM" id="SSF46689">
    <property type="entry name" value="Homeodomain-like"/>
    <property type="match status" value="1"/>
</dbReference>
<gene>
    <name evidence="5" type="ORF">GCM10023231_21030</name>
</gene>